<dbReference type="Pfam" id="PF00089">
    <property type="entry name" value="Trypsin"/>
    <property type="match status" value="1"/>
</dbReference>
<dbReference type="Proteomes" id="UP000035880">
    <property type="component" value="Chromosome 2L"/>
</dbReference>
<name>B4Q4S0_DROSI</name>
<feature type="domain" description="Peptidase S1" evidence="1">
    <location>
        <begin position="145"/>
        <end position="403"/>
    </location>
</feature>
<dbReference type="Bgee" id="FBgn0193482">
    <property type="expression patterns" value="Expressed in adult organism and 2 other cell types or tissues"/>
</dbReference>
<dbReference type="PROSITE" id="PS50240">
    <property type="entry name" value="TRYPSIN_DOM"/>
    <property type="match status" value="1"/>
</dbReference>
<dbReference type="InterPro" id="IPR001254">
    <property type="entry name" value="Trypsin_dom"/>
</dbReference>
<dbReference type="PANTHER" id="PTHR24258:SF129">
    <property type="entry name" value="LP15124P-RELATED"/>
    <property type="match status" value="1"/>
</dbReference>
<dbReference type="Proteomes" id="UP000000304">
    <property type="component" value="Chromosome 2L"/>
</dbReference>
<reference evidence="2" key="2">
    <citation type="submission" date="2008-06" db="EMBL/GenBank/DDBJ databases">
        <authorList>
            <consortium name="FlyBase"/>
        </authorList>
    </citation>
    <scope>NUCLEOTIDE SEQUENCE</scope>
    <source>
        <strain evidence="2">Mixed</strain>
        <strain evidence="3">W501</strain>
    </source>
</reference>
<dbReference type="InterPro" id="IPR009003">
    <property type="entry name" value="Peptidase_S1_PA"/>
</dbReference>
<dbReference type="AlphaFoldDB" id="B4Q4S0"/>
<sequence length="414" mass="46573">MSTIFSTLMDRNLFFAQSNRGVRLELWRGYKNHRSSSCAVQVQGEGTCSGTESDSESSDMCFYRVVVICLLGSLVPSLGAFKACGPEKHCVPYEQCNEGLMVDGKFYPDRSRTTLDENCHYMEKCCNILDTLPNTELPGEMMSCPCGGRHDLWYYLRPLGYKQQEAKFGEFPWLVAVYGADAYLCSGALITPLAVITTAHCVQNSDLAKVRLLAGEWDAAVELEPQAHQQRSVVETLVHPNYTQMPLAHNIAILLVDKDQPFQLAPNVQPICLPPPRMMYNYSQCYVSGWQRSDFGGAAILPKRWTLYVLPPDQCRTKLRLSLLGRRHAHNDSLLCAGGDKGDFVCGDVDMTAVPLMCPLSGHDDRFHLAGLLTRTARCDGPQLLGIYTNVKLYRQWIDLKLRERNLDIRHYMV</sequence>
<dbReference type="GO" id="GO:0004252">
    <property type="term" value="F:serine-type endopeptidase activity"/>
    <property type="evidence" value="ECO:0007669"/>
    <property type="project" value="InterPro"/>
</dbReference>
<gene>
    <name evidence="2" type="primary">Dsim\GD22069</name>
    <name evidence="2" type="ORF">Dsim_GD22069</name>
    <name evidence="3" type="ORF">Dsimw501_GD22069</name>
</gene>
<evidence type="ECO:0000259" key="1">
    <source>
        <dbReference type="PROSITE" id="PS50240"/>
    </source>
</evidence>
<dbReference type="EMBL" id="CM000361">
    <property type="protein sequence ID" value="EDX04908.1"/>
    <property type="molecule type" value="Genomic_DNA"/>
</dbReference>
<dbReference type="GO" id="GO:0006508">
    <property type="term" value="P:proteolysis"/>
    <property type="evidence" value="ECO:0007669"/>
    <property type="project" value="InterPro"/>
</dbReference>
<keyword evidence="4" id="KW-1185">Reference proteome</keyword>
<dbReference type="STRING" id="7240.B4Q4S0"/>
<reference evidence="3" key="4">
    <citation type="submission" date="2014-06" db="EMBL/GenBank/DDBJ databases">
        <authorList>
            <person name="Hu T."/>
            <person name="Eisen M.B."/>
            <person name="Thornton K.R."/>
            <person name="Andolfatto P."/>
        </authorList>
    </citation>
    <scope>NUCLEOTIDE SEQUENCE</scope>
    <source>
        <strain evidence="3">W501</strain>
    </source>
</reference>
<keyword evidence="3" id="KW-0378">Hydrolase</keyword>
<dbReference type="OMA" id="YNYSQCY"/>
<evidence type="ECO:0000313" key="3">
    <source>
        <dbReference type="EMBL" id="KMY90079.1"/>
    </source>
</evidence>
<dbReference type="PANTHER" id="PTHR24258">
    <property type="entry name" value="SERINE PROTEASE-RELATED"/>
    <property type="match status" value="1"/>
</dbReference>
<proteinExistence type="predicted"/>
<dbReference type="SMR" id="B4Q4S0"/>
<dbReference type="InterPro" id="IPR043504">
    <property type="entry name" value="Peptidase_S1_PA_chymotrypsin"/>
</dbReference>
<organism evidence="2 4">
    <name type="scientific">Drosophila simulans</name>
    <name type="common">Fruit fly</name>
    <dbReference type="NCBI Taxonomy" id="7240"/>
    <lineage>
        <taxon>Eukaryota</taxon>
        <taxon>Metazoa</taxon>
        <taxon>Ecdysozoa</taxon>
        <taxon>Arthropoda</taxon>
        <taxon>Hexapoda</taxon>
        <taxon>Insecta</taxon>
        <taxon>Pterygota</taxon>
        <taxon>Neoptera</taxon>
        <taxon>Endopterygota</taxon>
        <taxon>Diptera</taxon>
        <taxon>Brachycera</taxon>
        <taxon>Muscomorpha</taxon>
        <taxon>Ephydroidea</taxon>
        <taxon>Drosophilidae</taxon>
        <taxon>Drosophila</taxon>
        <taxon>Sophophora</taxon>
    </lineage>
</organism>
<evidence type="ECO:0000313" key="2">
    <source>
        <dbReference type="EMBL" id="EDX04908.1"/>
    </source>
</evidence>
<reference evidence="3" key="3">
    <citation type="journal article" date="2013" name="Genome Res.">
        <title>A second-generation assembly of the Drosophila simulans genome provides new insights into patterns of lineage-specific divergence.</title>
        <authorList>
            <person name="Hu T.T."/>
            <person name="Eisen M.B."/>
            <person name="Thornton K.R."/>
            <person name="Andolfatto P."/>
        </authorList>
    </citation>
    <scope>NUCLEOTIDE SEQUENCE [LARGE SCALE GENOMIC DNA]</scope>
    <source>
        <strain evidence="3">W501</strain>
    </source>
</reference>
<evidence type="ECO:0000313" key="4">
    <source>
        <dbReference type="Proteomes" id="UP000000304"/>
    </source>
</evidence>
<dbReference type="SUPFAM" id="SSF50494">
    <property type="entry name" value="Trypsin-like serine proteases"/>
    <property type="match status" value="1"/>
</dbReference>
<dbReference type="OrthoDB" id="6380398at2759"/>
<dbReference type="Gene3D" id="2.40.10.10">
    <property type="entry name" value="Trypsin-like serine proteases"/>
    <property type="match status" value="1"/>
</dbReference>
<accession>B4Q4S0</accession>
<protein>
    <submittedName>
        <fullName evidence="2">GD22069</fullName>
    </submittedName>
</protein>
<dbReference type="SMART" id="SM00020">
    <property type="entry name" value="Tryp_SPc"/>
    <property type="match status" value="1"/>
</dbReference>
<dbReference type="CDD" id="cd00190">
    <property type="entry name" value="Tryp_SPc"/>
    <property type="match status" value="1"/>
</dbReference>
<dbReference type="EMBL" id="CM002910">
    <property type="protein sequence ID" value="KMY90079.1"/>
    <property type="molecule type" value="Genomic_DNA"/>
</dbReference>
<reference evidence="2 4" key="1">
    <citation type="journal article" date="2007" name="Nature">
        <title>Evolution of genes and genomes on the Drosophila phylogeny.</title>
        <authorList>
            <consortium name="Drosophila 12 Genomes Consortium"/>
            <person name="Clark A.G."/>
            <person name="Eisen M.B."/>
            <person name="Smith D.R."/>
            <person name="Bergman C.M."/>
            <person name="Oliver B."/>
            <person name="Markow T.A."/>
            <person name="Kaufman T.C."/>
            <person name="Kellis M."/>
            <person name="Gelbart W."/>
            <person name="Iyer V.N."/>
            <person name="Pollard D.A."/>
            <person name="Sackton T.B."/>
            <person name="Larracuente A.M."/>
            <person name="Singh N.D."/>
            <person name="Abad J.P."/>
            <person name="Abt D.N."/>
            <person name="Adryan B."/>
            <person name="Aguade M."/>
            <person name="Akashi H."/>
            <person name="Anderson W.W."/>
            <person name="Aquadro C.F."/>
            <person name="Ardell D.H."/>
            <person name="Arguello R."/>
            <person name="Artieri C.G."/>
            <person name="Barbash D.A."/>
            <person name="Barker D."/>
            <person name="Barsanti P."/>
            <person name="Batterham P."/>
            <person name="Batzoglou S."/>
            <person name="Begun D."/>
            <person name="Bhutkar A."/>
            <person name="Blanco E."/>
            <person name="Bosak S.A."/>
            <person name="Bradley R.K."/>
            <person name="Brand A.D."/>
            <person name="Brent M.R."/>
            <person name="Brooks A.N."/>
            <person name="Brown R.H."/>
            <person name="Butlin R.K."/>
            <person name="Caggese C."/>
            <person name="Calvi B.R."/>
            <person name="Bernardo de Carvalho A."/>
            <person name="Caspi A."/>
            <person name="Castrezana S."/>
            <person name="Celniker S.E."/>
            <person name="Chang J.L."/>
            <person name="Chapple C."/>
            <person name="Chatterji S."/>
            <person name="Chinwalla A."/>
            <person name="Civetta A."/>
            <person name="Clifton S.W."/>
            <person name="Comeron J.M."/>
            <person name="Costello J.C."/>
            <person name="Coyne J.A."/>
            <person name="Daub J."/>
            <person name="David R.G."/>
            <person name="Delcher A.L."/>
            <person name="Delehaunty K."/>
            <person name="Do C.B."/>
            <person name="Ebling H."/>
            <person name="Edwards K."/>
            <person name="Eickbush T."/>
            <person name="Evans J.D."/>
            <person name="Filipski A."/>
            <person name="Findeiss S."/>
            <person name="Freyhult E."/>
            <person name="Fulton L."/>
            <person name="Fulton R."/>
            <person name="Garcia A.C."/>
            <person name="Gardiner A."/>
            <person name="Garfield D.A."/>
            <person name="Garvin B.E."/>
            <person name="Gibson G."/>
            <person name="Gilbert D."/>
            <person name="Gnerre S."/>
            <person name="Godfrey J."/>
            <person name="Good R."/>
            <person name="Gotea V."/>
            <person name="Gravely B."/>
            <person name="Greenberg A.J."/>
            <person name="Griffiths-Jones S."/>
            <person name="Gross S."/>
            <person name="Guigo R."/>
            <person name="Gustafson E.A."/>
            <person name="Haerty W."/>
            <person name="Hahn M.W."/>
            <person name="Halligan D.L."/>
            <person name="Halpern A.L."/>
            <person name="Halter G.M."/>
            <person name="Han M.V."/>
            <person name="Heger A."/>
            <person name="Hillier L."/>
            <person name="Hinrichs A.S."/>
            <person name="Holmes I."/>
            <person name="Hoskins R.A."/>
            <person name="Hubisz M.J."/>
            <person name="Hultmark D."/>
            <person name="Huntley M.A."/>
            <person name="Jaffe D.B."/>
            <person name="Jagadeeshan S."/>
            <person name="Jeck W.R."/>
            <person name="Johnson J."/>
            <person name="Jones C.D."/>
            <person name="Jordan W.C."/>
            <person name="Karpen G.H."/>
            <person name="Kataoka E."/>
            <person name="Keightley P.D."/>
            <person name="Kheradpour P."/>
            <person name="Kirkness E.F."/>
            <person name="Koerich L.B."/>
            <person name="Kristiansen K."/>
            <person name="Kudrna D."/>
            <person name="Kulathinal R.J."/>
            <person name="Kumar S."/>
            <person name="Kwok R."/>
            <person name="Lander E."/>
            <person name="Langley C.H."/>
            <person name="Lapoint R."/>
            <person name="Lazzaro B.P."/>
            <person name="Lee S.J."/>
            <person name="Levesque L."/>
            <person name="Li R."/>
            <person name="Lin C.F."/>
            <person name="Lin M.F."/>
            <person name="Lindblad-Toh K."/>
            <person name="Llopart A."/>
            <person name="Long M."/>
            <person name="Low L."/>
            <person name="Lozovsky E."/>
            <person name="Lu J."/>
            <person name="Luo M."/>
            <person name="Machado C.A."/>
            <person name="Makalowski W."/>
            <person name="Marzo M."/>
            <person name="Matsuda M."/>
            <person name="Matzkin L."/>
            <person name="McAllister B."/>
            <person name="McBride C.S."/>
            <person name="McKernan B."/>
            <person name="McKernan K."/>
            <person name="Mendez-Lago M."/>
            <person name="Minx P."/>
            <person name="Mollenhauer M.U."/>
            <person name="Montooth K."/>
            <person name="Mount S.M."/>
            <person name="Mu X."/>
            <person name="Myers E."/>
            <person name="Negre B."/>
            <person name="Newfeld S."/>
            <person name="Nielsen R."/>
            <person name="Noor M.A."/>
            <person name="O'Grady P."/>
            <person name="Pachter L."/>
            <person name="Papaceit M."/>
            <person name="Parisi M.J."/>
            <person name="Parisi M."/>
            <person name="Parts L."/>
            <person name="Pedersen J.S."/>
            <person name="Pesole G."/>
            <person name="Phillippy A.M."/>
            <person name="Ponting C.P."/>
            <person name="Pop M."/>
            <person name="Porcelli D."/>
            <person name="Powell J.R."/>
            <person name="Prohaska S."/>
            <person name="Pruitt K."/>
            <person name="Puig M."/>
            <person name="Quesneville H."/>
            <person name="Ram K.R."/>
            <person name="Rand D."/>
            <person name="Rasmussen M.D."/>
            <person name="Reed L.K."/>
            <person name="Reenan R."/>
            <person name="Reily A."/>
            <person name="Remington K.A."/>
            <person name="Rieger T.T."/>
            <person name="Ritchie M.G."/>
            <person name="Robin C."/>
            <person name="Rogers Y.H."/>
            <person name="Rohde C."/>
            <person name="Rozas J."/>
            <person name="Rubenfield M.J."/>
            <person name="Ruiz A."/>
            <person name="Russo S."/>
            <person name="Salzberg S.L."/>
            <person name="Sanchez-Gracia A."/>
            <person name="Saranga D.J."/>
            <person name="Sato H."/>
            <person name="Schaeffer S.W."/>
            <person name="Schatz M.C."/>
            <person name="Schlenke T."/>
            <person name="Schwartz R."/>
            <person name="Segarra C."/>
            <person name="Singh R.S."/>
            <person name="Sirot L."/>
            <person name="Sirota M."/>
            <person name="Sisneros N.B."/>
            <person name="Smith C.D."/>
            <person name="Smith T.F."/>
            <person name="Spieth J."/>
            <person name="Stage D.E."/>
            <person name="Stark A."/>
            <person name="Stephan W."/>
            <person name="Strausberg R.L."/>
            <person name="Strempel S."/>
            <person name="Sturgill D."/>
            <person name="Sutton G."/>
            <person name="Sutton G.G."/>
            <person name="Tao W."/>
            <person name="Teichmann S."/>
            <person name="Tobari Y.N."/>
            <person name="Tomimura Y."/>
            <person name="Tsolas J.M."/>
            <person name="Valente V.L."/>
            <person name="Venter E."/>
            <person name="Venter J.C."/>
            <person name="Vicario S."/>
            <person name="Vieira F.G."/>
            <person name="Vilella A.J."/>
            <person name="Villasante A."/>
            <person name="Walenz B."/>
            <person name="Wang J."/>
            <person name="Wasserman M."/>
            <person name="Watts T."/>
            <person name="Wilson D."/>
            <person name="Wilson R.K."/>
            <person name="Wing R.A."/>
            <person name="Wolfner M.F."/>
            <person name="Wong A."/>
            <person name="Wong G.K."/>
            <person name="Wu C.I."/>
            <person name="Wu G."/>
            <person name="Yamamoto D."/>
            <person name="Yang H.P."/>
            <person name="Yang S.P."/>
            <person name="Yorke J.A."/>
            <person name="Yoshida K."/>
            <person name="Zdobnov E."/>
            <person name="Zhang P."/>
            <person name="Zhang Y."/>
            <person name="Zimin A.V."/>
            <person name="Baldwin J."/>
            <person name="Abdouelleil A."/>
            <person name="Abdulkadir J."/>
            <person name="Abebe A."/>
            <person name="Abera B."/>
            <person name="Abreu J."/>
            <person name="Acer S.C."/>
            <person name="Aftuck L."/>
            <person name="Alexander A."/>
            <person name="An P."/>
            <person name="Anderson E."/>
            <person name="Anderson S."/>
            <person name="Arachi H."/>
            <person name="Azer M."/>
            <person name="Bachantsang P."/>
            <person name="Barry A."/>
            <person name="Bayul T."/>
            <person name="Berlin A."/>
            <person name="Bessette D."/>
            <person name="Bloom T."/>
            <person name="Blye J."/>
            <person name="Boguslavskiy L."/>
            <person name="Bonnet C."/>
            <person name="Boukhgalter B."/>
            <person name="Bourzgui I."/>
            <person name="Brown A."/>
            <person name="Cahill P."/>
            <person name="Channer S."/>
            <person name="Cheshatsang Y."/>
            <person name="Chuda L."/>
            <person name="Citroen M."/>
            <person name="Collymore A."/>
            <person name="Cooke P."/>
            <person name="Costello M."/>
            <person name="D'Aco K."/>
            <person name="Daza R."/>
            <person name="De Haan G."/>
            <person name="DeGray S."/>
            <person name="DeMaso C."/>
            <person name="Dhargay N."/>
            <person name="Dooley K."/>
            <person name="Dooley E."/>
            <person name="Doricent M."/>
            <person name="Dorje P."/>
            <person name="Dorjee K."/>
            <person name="Dupes A."/>
            <person name="Elong R."/>
            <person name="Falk J."/>
            <person name="Farina A."/>
            <person name="Faro S."/>
            <person name="Ferguson D."/>
            <person name="Fisher S."/>
            <person name="Foley C.D."/>
            <person name="Franke A."/>
            <person name="Friedrich D."/>
            <person name="Gadbois L."/>
            <person name="Gearin G."/>
            <person name="Gearin C.R."/>
            <person name="Giannoukos G."/>
            <person name="Goode T."/>
            <person name="Graham J."/>
            <person name="Grandbois E."/>
            <person name="Grewal S."/>
            <person name="Gyaltsen K."/>
            <person name="Hafez N."/>
            <person name="Hagos B."/>
            <person name="Hall J."/>
            <person name="Henson C."/>
            <person name="Hollinger A."/>
            <person name="Honan T."/>
            <person name="Huard M.D."/>
            <person name="Hughes L."/>
            <person name="Hurhula B."/>
            <person name="Husby M.E."/>
            <person name="Kamat A."/>
            <person name="Kanga B."/>
            <person name="Kashin S."/>
            <person name="Khazanovich D."/>
            <person name="Kisner P."/>
            <person name="Lance K."/>
            <person name="Lara M."/>
            <person name="Lee W."/>
            <person name="Lennon N."/>
            <person name="Letendre F."/>
            <person name="LeVine R."/>
            <person name="Lipovsky A."/>
            <person name="Liu X."/>
            <person name="Liu J."/>
            <person name="Liu S."/>
            <person name="Lokyitsang T."/>
            <person name="Lokyitsang Y."/>
            <person name="Lubonja R."/>
            <person name="Lui A."/>
            <person name="MacDonald P."/>
            <person name="Magnisalis V."/>
            <person name="Maru K."/>
            <person name="Matthews C."/>
            <person name="McCusker W."/>
            <person name="McDonough S."/>
            <person name="Mehta T."/>
            <person name="Meldrim J."/>
            <person name="Meneus L."/>
            <person name="Mihai O."/>
            <person name="Mihalev A."/>
            <person name="Mihova T."/>
            <person name="Mittelman R."/>
            <person name="Mlenga V."/>
            <person name="Montmayeur A."/>
            <person name="Mulrain L."/>
            <person name="Navidi A."/>
            <person name="Naylor J."/>
            <person name="Negash T."/>
            <person name="Nguyen T."/>
            <person name="Nguyen N."/>
            <person name="Nicol R."/>
            <person name="Norbu C."/>
            <person name="Norbu N."/>
            <person name="Novod N."/>
            <person name="O'Neill B."/>
            <person name="Osman S."/>
            <person name="Markiewicz E."/>
            <person name="Oyono O.L."/>
            <person name="Patti C."/>
            <person name="Phunkhang P."/>
            <person name="Pierre F."/>
            <person name="Priest M."/>
            <person name="Raghuraman S."/>
            <person name="Rege F."/>
            <person name="Reyes R."/>
            <person name="Rise C."/>
            <person name="Rogov P."/>
            <person name="Ross K."/>
            <person name="Ryan E."/>
            <person name="Settipalli S."/>
            <person name="Shea T."/>
            <person name="Sherpa N."/>
            <person name="Shi L."/>
            <person name="Shih D."/>
            <person name="Sparrow T."/>
            <person name="Spaulding J."/>
            <person name="Stalker J."/>
            <person name="Stange-Thomann N."/>
            <person name="Stavropoulos S."/>
            <person name="Stone C."/>
            <person name="Strader C."/>
            <person name="Tesfaye S."/>
            <person name="Thomson T."/>
            <person name="Thoulutsang Y."/>
            <person name="Thoulutsang D."/>
            <person name="Topham K."/>
            <person name="Topping I."/>
            <person name="Tsamla T."/>
            <person name="Vassiliev H."/>
            <person name="Vo A."/>
            <person name="Wangchuk T."/>
            <person name="Wangdi T."/>
            <person name="Weiand M."/>
            <person name="Wilkinson J."/>
            <person name="Wilson A."/>
            <person name="Yadav S."/>
            <person name="Young G."/>
            <person name="Yu Q."/>
            <person name="Zembek L."/>
            <person name="Zhong D."/>
            <person name="Zimmer A."/>
            <person name="Zwirko Z."/>
            <person name="Jaffe D.B."/>
            <person name="Alvarez P."/>
            <person name="Brockman W."/>
            <person name="Butler J."/>
            <person name="Chin C."/>
            <person name="Gnerre S."/>
            <person name="Grabherr M."/>
            <person name="Kleber M."/>
            <person name="Mauceli E."/>
            <person name="MacCallum I."/>
        </authorList>
    </citation>
    <scope>NUCLEOTIDE SEQUENCE [LARGE SCALE GENOMIC DNA]</scope>
    <source>
        <strain evidence="2">Mixed</strain>
        <strain evidence="4">mosaic</strain>
    </source>
</reference>
<dbReference type="HOGENOM" id="CLU_006842_0_3_1"/>
<dbReference type="KEGG" id="dsi:Dsimw501_GD22069"/>